<feature type="active site" description="Proton donor" evidence="5">
    <location>
        <position position="206"/>
    </location>
</feature>
<comment type="similarity">
    <text evidence="5">Belongs to the metallo-dependent hydrolases superfamily. Adenosine and AMP deaminases family. Adenine deaminase type 2 subfamily.</text>
</comment>
<dbReference type="Proteomes" id="UP000095008">
    <property type="component" value="Unassembled WGS sequence"/>
</dbReference>
<dbReference type="GO" id="GO:0043103">
    <property type="term" value="P:hypoxanthine salvage"/>
    <property type="evidence" value="ECO:0007669"/>
    <property type="project" value="UniProtKB-UniRule"/>
</dbReference>
<feature type="binding site" evidence="5">
    <location>
        <position position="284"/>
    </location>
    <ligand>
        <name>Zn(2+)</name>
        <dbReference type="ChEBI" id="CHEBI:29105"/>
        <note>catalytic</note>
    </ligand>
</feature>
<dbReference type="CDD" id="cd01320">
    <property type="entry name" value="ADA"/>
    <property type="match status" value="1"/>
</dbReference>
<keyword evidence="4 5" id="KW-0546">Nucleotide metabolism</keyword>
<dbReference type="GO" id="GO:0005829">
    <property type="term" value="C:cytosol"/>
    <property type="evidence" value="ECO:0007669"/>
    <property type="project" value="TreeGrafter"/>
</dbReference>
<keyword evidence="10" id="KW-1185">Reference proteome</keyword>
<dbReference type="GO" id="GO:0008270">
    <property type="term" value="F:zinc ion binding"/>
    <property type="evidence" value="ECO:0007669"/>
    <property type="project" value="UniProtKB-UniRule"/>
</dbReference>
<keyword evidence="3 5" id="KW-0862">Zinc</keyword>
<dbReference type="PANTHER" id="PTHR43114:SF6">
    <property type="entry name" value="ADENINE DEAMINASE"/>
    <property type="match status" value="1"/>
</dbReference>
<accession>A0A1C2JFT8</accession>
<protein>
    <recommendedName>
        <fullName evidence="5">Adenine deaminase</fullName>
        <shortName evidence="5">ADE</shortName>
        <ecNumber evidence="5">3.5.4.2</ecNumber>
    </recommendedName>
    <alternativeName>
        <fullName evidence="5">Adenine aminohydrolase</fullName>
        <shortName evidence="5">AAH</shortName>
    </alternativeName>
</protein>
<feature type="binding site" evidence="5">
    <location>
        <position position="26"/>
    </location>
    <ligand>
        <name>Zn(2+)</name>
        <dbReference type="ChEBI" id="CHEBI:29105"/>
        <note>catalytic</note>
    </ligand>
</feature>
<evidence type="ECO:0000259" key="6">
    <source>
        <dbReference type="Pfam" id="PF00962"/>
    </source>
</evidence>
<dbReference type="AlphaFoldDB" id="A0A1C2JFT8"/>
<feature type="binding site" evidence="5">
    <location>
        <position position="24"/>
    </location>
    <ligand>
        <name>Zn(2+)</name>
        <dbReference type="ChEBI" id="CHEBI:29105"/>
        <note>catalytic</note>
    </ligand>
</feature>
<organism evidence="7 9">
    <name type="scientific">Acidithiobacillus thiooxidans</name>
    <name type="common">Thiobacillus thiooxidans</name>
    <dbReference type="NCBI Taxonomy" id="930"/>
    <lineage>
        <taxon>Bacteria</taxon>
        <taxon>Pseudomonadati</taxon>
        <taxon>Pseudomonadota</taxon>
        <taxon>Acidithiobacillia</taxon>
        <taxon>Acidithiobacillales</taxon>
        <taxon>Acidithiobacillaceae</taxon>
        <taxon>Acidithiobacillus</taxon>
    </lineage>
</organism>
<comment type="caution">
    <text evidence="7">The sequence shown here is derived from an EMBL/GenBank/DDBJ whole genome shotgun (WGS) entry which is preliminary data.</text>
</comment>
<dbReference type="EMBL" id="LWRY01000017">
    <property type="protein sequence ID" value="OCX75348.1"/>
    <property type="molecule type" value="Genomic_DNA"/>
</dbReference>
<dbReference type="RefSeq" id="WP_024894386.1">
    <property type="nucleotide sequence ID" value="NZ_JABBDT010000097.1"/>
</dbReference>
<evidence type="ECO:0000256" key="5">
    <source>
        <dbReference type="HAMAP-Rule" id="MF_01962"/>
    </source>
</evidence>
<proteinExistence type="inferred from homology"/>
<evidence type="ECO:0000313" key="8">
    <source>
        <dbReference type="EMBL" id="OCX75348.1"/>
    </source>
</evidence>
<keyword evidence="2 5" id="KW-0378">Hydrolase</keyword>
<feature type="domain" description="Adenosine deaminase" evidence="6">
    <location>
        <begin position="19"/>
        <end position="337"/>
    </location>
</feature>
<keyword evidence="1 5" id="KW-0479">Metal-binding</keyword>
<dbReference type="EC" id="3.5.4.2" evidence="5"/>
<dbReference type="GO" id="GO:0006146">
    <property type="term" value="P:adenine catabolic process"/>
    <property type="evidence" value="ECO:0007669"/>
    <property type="project" value="UniProtKB-UniRule"/>
</dbReference>
<evidence type="ECO:0000313" key="9">
    <source>
        <dbReference type="Proteomes" id="UP000094893"/>
    </source>
</evidence>
<evidence type="ECO:0000256" key="4">
    <source>
        <dbReference type="ARBA" id="ARBA00023080"/>
    </source>
</evidence>
<dbReference type="NCBIfam" id="NF006850">
    <property type="entry name" value="PRK09358.1-6"/>
    <property type="match status" value="1"/>
</dbReference>
<dbReference type="Proteomes" id="UP000094893">
    <property type="component" value="Unassembled WGS sequence"/>
</dbReference>
<dbReference type="GO" id="GO:0009117">
    <property type="term" value="P:nucleotide metabolic process"/>
    <property type="evidence" value="ECO:0007669"/>
    <property type="project" value="UniProtKB-KW"/>
</dbReference>
<dbReference type="InterPro" id="IPR028892">
    <property type="entry name" value="ADE"/>
</dbReference>
<dbReference type="NCBIfam" id="TIGR01430">
    <property type="entry name" value="aden_deam"/>
    <property type="match status" value="1"/>
</dbReference>
<dbReference type="InterPro" id="IPR006330">
    <property type="entry name" value="Ado/ade_deaminase"/>
</dbReference>
<name>A0A1C2JFT8_ACITH</name>
<dbReference type="OrthoDB" id="5289392at2"/>
<evidence type="ECO:0000256" key="1">
    <source>
        <dbReference type="ARBA" id="ARBA00022723"/>
    </source>
</evidence>
<dbReference type="eggNOG" id="COG1816">
    <property type="taxonomic scope" value="Bacteria"/>
</dbReference>
<comment type="catalytic activity">
    <reaction evidence="5">
        <text>adenine + H2O + H(+) = hypoxanthine + NH4(+)</text>
        <dbReference type="Rhea" id="RHEA:23688"/>
        <dbReference type="ChEBI" id="CHEBI:15377"/>
        <dbReference type="ChEBI" id="CHEBI:15378"/>
        <dbReference type="ChEBI" id="CHEBI:16708"/>
        <dbReference type="ChEBI" id="CHEBI:17368"/>
        <dbReference type="ChEBI" id="CHEBI:28938"/>
        <dbReference type="EC" id="3.5.4.2"/>
    </reaction>
</comment>
<comment type="cofactor">
    <cofactor evidence="5">
        <name>Zn(2+)</name>
        <dbReference type="ChEBI" id="CHEBI:29105"/>
    </cofactor>
    <text evidence="5">Binds 1 zinc ion per subunit.</text>
</comment>
<evidence type="ECO:0000256" key="3">
    <source>
        <dbReference type="ARBA" id="ARBA00022833"/>
    </source>
</evidence>
<comment type="function">
    <text evidence="5">Catalyzes the hydrolytic deamination of adenine to hypoxanthine. Plays an important role in the purine salvage pathway and in nitrogen catabolism.</text>
</comment>
<sequence>MNFDLNSKKVLADFVRDLPKVELHLHIEGTLEPELLLSLAERHRIVMPYANIEMARAAYEFDDLQSFLNVYYLGTSVLREERDFYELTQAYMQRCKQQNIIHTEIFFDPQTHISHGVPLDVVMGGIQSALREAELEWGISSALILCFERDREAESTVGLLEDALRIGGIAGVGLDSAELGNPPRKFQEVFKLAKSLGLHRVAHAGEEGPPDYIWEALDTLEVERIDHGVRCMEDPQLVQRLLAEKIPLTVCPFSNVELKVFPDLHSHNLGDLLAAGLSATINSDDPAYFGGYLNENIVDTMECLCLGLEDLIVLQKNAIEASFCSESRKLEMNHLLEKYIKNYTPIS</sequence>
<dbReference type="InterPro" id="IPR001365">
    <property type="entry name" value="A_deaminase_dom"/>
</dbReference>
<gene>
    <name evidence="8" type="ORF">A6M23_03020</name>
    <name evidence="7" type="ORF">A6P07_09595</name>
</gene>
<dbReference type="HAMAP" id="MF_01962">
    <property type="entry name" value="Adenine_deaminase"/>
    <property type="match status" value="1"/>
</dbReference>
<dbReference type="Gene3D" id="3.20.20.140">
    <property type="entry name" value="Metal-dependent hydrolases"/>
    <property type="match status" value="1"/>
</dbReference>
<feature type="binding site" evidence="5">
    <location>
        <position position="203"/>
    </location>
    <ligand>
        <name>Zn(2+)</name>
        <dbReference type="ChEBI" id="CHEBI:29105"/>
        <note>catalytic</note>
    </ligand>
</feature>
<evidence type="ECO:0000313" key="10">
    <source>
        <dbReference type="Proteomes" id="UP000095008"/>
    </source>
</evidence>
<dbReference type="EMBL" id="LWSA01000140">
    <property type="protein sequence ID" value="OCX72554.1"/>
    <property type="molecule type" value="Genomic_DNA"/>
</dbReference>
<dbReference type="Pfam" id="PF00962">
    <property type="entry name" value="A_deaminase"/>
    <property type="match status" value="1"/>
</dbReference>
<dbReference type="PANTHER" id="PTHR43114">
    <property type="entry name" value="ADENINE DEAMINASE"/>
    <property type="match status" value="1"/>
</dbReference>
<evidence type="ECO:0000313" key="7">
    <source>
        <dbReference type="EMBL" id="OCX72554.1"/>
    </source>
</evidence>
<evidence type="ECO:0000256" key="2">
    <source>
        <dbReference type="ARBA" id="ARBA00022801"/>
    </source>
</evidence>
<reference evidence="7 9" key="1">
    <citation type="journal article" date="2016" name="Int. J. Mol. Sci.">
        <title>Comparative genomics of the extreme acidophile Acidithiobacillus thiooxidans reveals intraspecific divergence and niche adaptation.</title>
        <authorList>
            <person name="Zhang X."/>
            <person name="Feng X."/>
            <person name="Tao J."/>
            <person name="Ma L."/>
            <person name="Xiao Y."/>
            <person name="Liang Y."/>
            <person name="Liu X."/>
            <person name="Yin H."/>
        </authorList>
    </citation>
    <scope>NUCLEOTIDE SEQUENCE [LARGE SCALE GENOMIC DNA]</scope>
    <source>
        <strain evidence="7 9">A02</strain>
        <strain evidence="8">DXS-W</strain>
    </source>
</reference>
<feature type="binding site" evidence="5">
    <location>
        <position position="285"/>
    </location>
    <ligand>
        <name>substrate</name>
    </ligand>
</feature>
<feature type="site" description="Important for catalytic activity" evidence="5">
    <location>
        <position position="227"/>
    </location>
</feature>
<dbReference type="InterPro" id="IPR032466">
    <property type="entry name" value="Metal_Hydrolase"/>
</dbReference>
<dbReference type="GO" id="GO:0000034">
    <property type="term" value="F:adenine deaminase activity"/>
    <property type="evidence" value="ECO:0007669"/>
    <property type="project" value="UniProtKB-UniRule"/>
</dbReference>
<dbReference type="SUPFAM" id="SSF51556">
    <property type="entry name" value="Metallo-dependent hydrolases"/>
    <property type="match status" value="1"/>
</dbReference>